<dbReference type="AlphaFoldDB" id="A0A418W917"/>
<sequence>MQGEAYDFVVVGGGSAGCIVAARLAAGARVLLLEAGDAATAHPETQSADGFKDAFSKDALMWHRMSAPQADCGGRSLYVGTGRVMGGSGSVNGMVYTRGDRRDFENWPAGWRWQDIGPAFAAVEARLGVRPRPATPFALAFIDAAVEAGLARKDGLNDGDLGGVVGANDMNYEGDTRRSSYRAFLHRRDLPGLTVRTGAAVRRILFDGSKAAVAVEFAADGAVHQARVGRELVLCAGALETPRLLMLSGVGPVGDLERVGIRPVQDAPGVGRHLQDHPNVCMFYRARAPIDFQYPQVYGFDAARRPADAPKGQAPDTCFVCYAAPASLKQSMARMVPILALPGRLYRLAFLRKLLRGLIDLAFLLPPLRRFVAQVFGIVVILGKPTSRGRITLASSSPDVPAKIDLGYYATPQDRETMRAGIAKARDIAARATLRAAGATPLSAGAKPVSDKALWKWLTAATMTTFHFCGSCRMGDDADSPVDTRLRVKGLRNVRVADASVIPEIPVSALNAPAMMIGWRAADFILQGDAA</sequence>
<dbReference type="OrthoDB" id="9798604at2"/>
<dbReference type="Proteomes" id="UP000284605">
    <property type="component" value="Unassembled WGS sequence"/>
</dbReference>
<dbReference type="PIRSF" id="PIRSF000137">
    <property type="entry name" value="Alcohol_oxidase"/>
    <property type="match status" value="1"/>
</dbReference>
<name>A0A418W917_9PROT</name>
<gene>
    <name evidence="7" type="ORF">D3874_05265</name>
</gene>
<keyword evidence="3" id="KW-0285">Flavoprotein</keyword>
<evidence type="ECO:0000256" key="3">
    <source>
        <dbReference type="ARBA" id="ARBA00022630"/>
    </source>
</evidence>
<feature type="domain" description="Glucose-methanol-choline oxidoreductase N-terminal" evidence="6">
    <location>
        <begin position="237"/>
        <end position="251"/>
    </location>
</feature>
<keyword evidence="4 5" id="KW-0274">FAD</keyword>
<dbReference type="SUPFAM" id="SSF54373">
    <property type="entry name" value="FAD-linked reductases, C-terminal domain"/>
    <property type="match status" value="1"/>
</dbReference>
<dbReference type="InterPro" id="IPR007867">
    <property type="entry name" value="GMC_OxRtase_C"/>
</dbReference>
<comment type="caution">
    <text evidence="7">The sequence shown here is derived from an EMBL/GenBank/DDBJ whole genome shotgun (WGS) entry which is preliminary data.</text>
</comment>
<dbReference type="Pfam" id="PF05199">
    <property type="entry name" value="GMC_oxred_C"/>
    <property type="match status" value="1"/>
</dbReference>
<accession>A0A418W917</accession>
<dbReference type="GO" id="GO:0016614">
    <property type="term" value="F:oxidoreductase activity, acting on CH-OH group of donors"/>
    <property type="evidence" value="ECO:0007669"/>
    <property type="project" value="InterPro"/>
</dbReference>
<comment type="cofactor">
    <cofactor evidence="1 5">
        <name>FAD</name>
        <dbReference type="ChEBI" id="CHEBI:57692"/>
    </cofactor>
</comment>
<evidence type="ECO:0000256" key="4">
    <source>
        <dbReference type="ARBA" id="ARBA00022827"/>
    </source>
</evidence>
<dbReference type="Pfam" id="PF00732">
    <property type="entry name" value="GMC_oxred_N"/>
    <property type="match status" value="1"/>
</dbReference>
<dbReference type="InterPro" id="IPR000172">
    <property type="entry name" value="GMC_OxRdtase_N"/>
</dbReference>
<dbReference type="GO" id="GO:0050660">
    <property type="term" value="F:flavin adenine dinucleotide binding"/>
    <property type="evidence" value="ECO:0007669"/>
    <property type="project" value="InterPro"/>
</dbReference>
<dbReference type="SUPFAM" id="SSF51905">
    <property type="entry name" value="FAD/NAD(P)-binding domain"/>
    <property type="match status" value="1"/>
</dbReference>
<comment type="similarity">
    <text evidence="2">Belongs to the GMC oxidoreductase family.</text>
</comment>
<proteinExistence type="inferred from homology"/>
<dbReference type="PROSITE" id="PS00624">
    <property type="entry name" value="GMC_OXRED_2"/>
    <property type="match status" value="1"/>
</dbReference>
<feature type="binding site" evidence="5">
    <location>
        <position position="201"/>
    </location>
    <ligand>
        <name>FAD</name>
        <dbReference type="ChEBI" id="CHEBI:57692"/>
    </ligand>
</feature>
<evidence type="ECO:0000313" key="7">
    <source>
        <dbReference type="EMBL" id="RJF86507.1"/>
    </source>
</evidence>
<dbReference type="RefSeq" id="WP_119777149.1">
    <property type="nucleotide sequence ID" value="NZ_QYUK01000011.1"/>
</dbReference>
<organism evidence="7 8">
    <name type="scientific">Oleomonas cavernae</name>
    <dbReference type="NCBI Taxonomy" id="2320859"/>
    <lineage>
        <taxon>Bacteria</taxon>
        <taxon>Pseudomonadati</taxon>
        <taxon>Pseudomonadota</taxon>
        <taxon>Alphaproteobacteria</taxon>
        <taxon>Acetobacterales</taxon>
        <taxon>Acetobacteraceae</taxon>
        <taxon>Oleomonas</taxon>
    </lineage>
</organism>
<reference evidence="7 8" key="1">
    <citation type="submission" date="2018-09" db="EMBL/GenBank/DDBJ databases">
        <authorList>
            <person name="Zhu H."/>
        </authorList>
    </citation>
    <scope>NUCLEOTIDE SEQUENCE [LARGE SCALE GENOMIC DNA]</scope>
    <source>
        <strain evidence="7 8">K1W22B-8</strain>
    </source>
</reference>
<evidence type="ECO:0000313" key="8">
    <source>
        <dbReference type="Proteomes" id="UP000284605"/>
    </source>
</evidence>
<feature type="binding site" evidence="5">
    <location>
        <position position="318"/>
    </location>
    <ligand>
        <name>substrate</name>
    </ligand>
</feature>
<evidence type="ECO:0000259" key="6">
    <source>
        <dbReference type="PROSITE" id="PS00624"/>
    </source>
</evidence>
<protein>
    <recommendedName>
        <fullName evidence="6">Glucose-methanol-choline oxidoreductase N-terminal domain-containing protein</fullName>
    </recommendedName>
</protein>
<evidence type="ECO:0000256" key="5">
    <source>
        <dbReference type="PIRSR" id="PIRSR000137-2"/>
    </source>
</evidence>
<dbReference type="EMBL" id="QYUK01000011">
    <property type="protein sequence ID" value="RJF86507.1"/>
    <property type="molecule type" value="Genomic_DNA"/>
</dbReference>
<dbReference type="Gene3D" id="3.50.50.60">
    <property type="entry name" value="FAD/NAD(P)-binding domain"/>
    <property type="match status" value="1"/>
</dbReference>
<dbReference type="Gene3D" id="3.30.410.40">
    <property type="match status" value="1"/>
</dbReference>
<dbReference type="InterPro" id="IPR036188">
    <property type="entry name" value="FAD/NAD-bd_sf"/>
</dbReference>
<feature type="binding site" evidence="5">
    <location>
        <position position="84"/>
    </location>
    <ligand>
        <name>FAD</name>
        <dbReference type="ChEBI" id="CHEBI:57692"/>
    </ligand>
</feature>
<dbReference type="PANTHER" id="PTHR11552">
    <property type="entry name" value="GLUCOSE-METHANOL-CHOLINE GMC OXIDOREDUCTASE"/>
    <property type="match status" value="1"/>
</dbReference>
<evidence type="ECO:0000256" key="2">
    <source>
        <dbReference type="ARBA" id="ARBA00010790"/>
    </source>
</evidence>
<dbReference type="PANTHER" id="PTHR11552:SF147">
    <property type="entry name" value="CHOLINE DEHYDROGENASE, MITOCHONDRIAL"/>
    <property type="match status" value="1"/>
</dbReference>
<feature type="binding site" evidence="5">
    <location>
        <begin position="92"/>
        <end position="95"/>
    </location>
    <ligand>
        <name>FAD</name>
        <dbReference type="ChEBI" id="CHEBI:57692"/>
    </ligand>
</feature>
<dbReference type="InterPro" id="IPR012132">
    <property type="entry name" value="GMC_OxRdtase"/>
</dbReference>
<evidence type="ECO:0000256" key="1">
    <source>
        <dbReference type="ARBA" id="ARBA00001974"/>
    </source>
</evidence>
<keyword evidence="8" id="KW-1185">Reference proteome</keyword>